<comment type="caution">
    <text evidence="1">The sequence shown here is derived from an EMBL/GenBank/DDBJ whole genome shotgun (WGS) entry which is preliminary data.</text>
</comment>
<dbReference type="AlphaFoldDB" id="X1B5X8"/>
<evidence type="ECO:0000313" key="1">
    <source>
        <dbReference type="EMBL" id="GAG76717.1"/>
    </source>
</evidence>
<protein>
    <submittedName>
        <fullName evidence="1">Uncharacterized protein</fullName>
    </submittedName>
</protein>
<dbReference type="EMBL" id="BART01012077">
    <property type="protein sequence ID" value="GAG76717.1"/>
    <property type="molecule type" value="Genomic_DNA"/>
</dbReference>
<name>X1B5X8_9ZZZZ</name>
<accession>X1B5X8</accession>
<organism evidence="1">
    <name type="scientific">marine sediment metagenome</name>
    <dbReference type="NCBI Taxonomy" id="412755"/>
    <lineage>
        <taxon>unclassified sequences</taxon>
        <taxon>metagenomes</taxon>
        <taxon>ecological metagenomes</taxon>
    </lineage>
</organism>
<sequence length="72" mass="8755">MNTWMDEVPIKWFEFKHTISAHPFCSECDLYGEKQWALHTEYPAVMINAPWPAFPDKDRWVWMCVDCWDDEE</sequence>
<gene>
    <name evidence="1" type="ORF">S01H4_25395</name>
</gene>
<proteinExistence type="predicted"/>
<reference evidence="1" key="1">
    <citation type="journal article" date="2014" name="Front. Microbiol.">
        <title>High frequency of phylogenetically diverse reductive dehalogenase-homologous genes in deep subseafloor sedimentary metagenomes.</title>
        <authorList>
            <person name="Kawai M."/>
            <person name="Futagami T."/>
            <person name="Toyoda A."/>
            <person name="Takaki Y."/>
            <person name="Nishi S."/>
            <person name="Hori S."/>
            <person name="Arai W."/>
            <person name="Tsubouchi T."/>
            <person name="Morono Y."/>
            <person name="Uchiyama I."/>
            <person name="Ito T."/>
            <person name="Fujiyama A."/>
            <person name="Inagaki F."/>
            <person name="Takami H."/>
        </authorList>
    </citation>
    <scope>NUCLEOTIDE SEQUENCE</scope>
    <source>
        <strain evidence="1">Expedition CK06-06</strain>
    </source>
</reference>